<feature type="domain" description="TonB-dependent receptor-like beta-barrel" evidence="15">
    <location>
        <begin position="254"/>
        <end position="790"/>
    </location>
</feature>
<keyword evidence="10 11" id="KW-0998">Cell outer membrane</keyword>
<feature type="region of interest" description="Disordered" evidence="13">
    <location>
        <begin position="344"/>
        <end position="377"/>
    </location>
</feature>
<evidence type="ECO:0000259" key="15">
    <source>
        <dbReference type="Pfam" id="PF00593"/>
    </source>
</evidence>
<evidence type="ECO:0000256" key="8">
    <source>
        <dbReference type="ARBA" id="ARBA00023077"/>
    </source>
</evidence>
<comment type="similarity">
    <text evidence="11 12">Belongs to the TonB-dependent receptor family.</text>
</comment>
<feature type="chain" id="PRO_5031160591" evidence="14">
    <location>
        <begin position="29"/>
        <end position="830"/>
    </location>
</feature>
<dbReference type="GO" id="GO:0009279">
    <property type="term" value="C:cell outer membrane"/>
    <property type="evidence" value="ECO:0007669"/>
    <property type="project" value="UniProtKB-SubCell"/>
</dbReference>
<dbReference type="InterPro" id="IPR036942">
    <property type="entry name" value="Beta-barrel_TonB_sf"/>
</dbReference>
<evidence type="ECO:0000256" key="7">
    <source>
        <dbReference type="ARBA" id="ARBA00023065"/>
    </source>
</evidence>
<evidence type="ECO:0000256" key="5">
    <source>
        <dbReference type="ARBA" id="ARBA00022692"/>
    </source>
</evidence>
<dbReference type="InterPro" id="IPR039426">
    <property type="entry name" value="TonB-dep_rcpt-like"/>
</dbReference>
<sequence>MTSIQRILLSTVSASAMAFSAVPACAQADGGSELGSGDDIVVTARRSEERLQDVPISITVFTQAQVQNNNIVSAGDLATYTPSLTANSRYGPESTSFAIRGFVQEGPTSPSVAVYFADVVAPRANGSTAAGNGAGVGSLFDLQNIQVLKGPQGTLFGRNTTGGAILLVPQKPTSKLEGYVEGSLGNYDLRRVQAVLNAPLGDNVRLRLGVDRQKRDGYIRNISGVGPDDFNDTNYIALRASLVIDVTPDIENYTIATFSNSDTNGYYPKVFYAVPGFYRSANIAAQIARTSGGYYDVENARPYGFQKIRQWGVINTTTFLASDTVTLKNIVSYAEFEQKQAVSINGDNGYDPTTTPPSSNYAISTEPAPGSHNASQSTFTEEFQIQGRLGDDRLNYQGGIYYERSEPLDRFQSSYSALFLRCVDITALQCTNVRGQLTPNGAGGNLQGRIGNVSIPRSRYHFRNFGAYAQATYKFTEKLSLTGGIRYTADKTFGTGAAQRVLFPAPNTPVFSCALPVPLVQGGTSAQVLADPMRCAYNRRATSKKPTWLIDVDYKPTEDVLIYAKYSRGYRQGSINVSSYGLETWGPEKVDAYEVGTKAAFSRSLRGTFNFAAFYNQLSDQQLQLGTVACQPADLISRPVQCPFAATPASGIANAGKSTIKGIEIDAAVSPLTGLRLAVGYAYLKTKLKSATIPTPPPGFTALVGPTVGGPLPLTPKHKLTLSGNYTIPIDDSLGVITLGATYSYQSSQIGNTSSLVRFQRLPSQNNLNLNLNWNEIAGSPIDVQLFATNVTKEKFRLNTVGGANSFGFESEILNPPRMYGVRVRYSFGT</sequence>
<dbReference type="Gene3D" id="2.40.170.20">
    <property type="entry name" value="TonB-dependent receptor, beta-barrel domain"/>
    <property type="match status" value="1"/>
</dbReference>
<keyword evidence="3 11" id="KW-1134">Transmembrane beta strand</keyword>
<evidence type="ECO:0000256" key="14">
    <source>
        <dbReference type="SAM" id="SignalP"/>
    </source>
</evidence>
<dbReference type="Proteomes" id="UP000555448">
    <property type="component" value="Unassembled WGS sequence"/>
</dbReference>
<dbReference type="InterPro" id="IPR000531">
    <property type="entry name" value="Beta-barrel_TonB"/>
</dbReference>
<evidence type="ECO:0000256" key="3">
    <source>
        <dbReference type="ARBA" id="ARBA00022452"/>
    </source>
</evidence>
<name>A0A7W7NWY1_9SPHN</name>
<keyword evidence="9 11" id="KW-0472">Membrane</keyword>
<keyword evidence="7" id="KW-0406">Ion transport</keyword>
<accession>A0A7W7NWY1</accession>
<feature type="compositionally biased region" description="Polar residues" evidence="13">
    <location>
        <begin position="344"/>
        <end position="363"/>
    </location>
</feature>
<evidence type="ECO:0000256" key="10">
    <source>
        <dbReference type="ARBA" id="ARBA00023237"/>
    </source>
</evidence>
<keyword evidence="18" id="KW-1185">Reference proteome</keyword>
<dbReference type="Pfam" id="PF07715">
    <property type="entry name" value="Plug"/>
    <property type="match status" value="1"/>
</dbReference>
<keyword evidence="4" id="KW-0410">Iron transport</keyword>
<dbReference type="AlphaFoldDB" id="A0A7W7NWY1"/>
<dbReference type="EMBL" id="JACHLR010000007">
    <property type="protein sequence ID" value="MBB4858620.1"/>
    <property type="molecule type" value="Genomic_DNA"/>
</dbReference>
<reference evidence="17 18" key="1">
    <citation type="submission" date="2020-08" db="EMBL/GenBank/DDBJ databases">
        <title>Functional genomics of gut bacteria from endangered species of beetles.</title>
        <authorList>
            <person name="Carlos-Shanley C."/>
        </authorList>
    </citation>
    <scope>NUCLEOTIDE SEQUENCE [LARGE SCALE GENOMIC DNA]</scope>
    <source>
        <strain evidence="17 18">S00245</strain>
    </source>
</reference>
<keyword evidence="8 12" id="KW-0798">TonB box</keyword>
<gene>
    <name evidence="17" type="ORF">HNO88_001946</name>
</gene>
<dbReference type="GO" id="GO:0006826">
    <property type="term" value="P:iron ion transport"/>
    <property type="evidence" value="ECO:0007669"/>
    <property type="project" value="UniProtKB-KW"/>
</dbReference>
<evidence type="ECO:0000259" key="16">
    <source>
        <dbReference type="Pfam" id="PF07715"/>
    </source>
</evidence>
<evidence type="ECO:0000313" key="18">
    <source>
        <dbReference type="Proteomes" id="UP000555448"/>
    </source>
</evidence>
<evidence type="ECO:0000313" key="17">
    <source>
        <dbReference type="EMBL" id="MBB4858620.1"/>
    </source>
</evidence>
<evidence type="ECO:0000256" key="12">
    <source>
        <dbReference type="RuleBase" id="RU003357"/>
    </source>
</evidence>
<comment type="subcellular location">
    <subcellularLocation>
        <location evidence="1 11">Cell outer membrane</location>
        <topology evidence="1 11">Multi-pass membrane protein</topology>
    </subcellularLocation>
</comment>
<proteinExistence type="inferred from homology"/>
<dbReference type="PANTHER" id="PTHR32552">
    <property type="entry name" value="FERRICHROME IRON RECEPTOR-RELATED"/>
    <property type="match status" value="1"/>
</dbReference>
<keyword evidence="6" id="KW-0408">Iron</keyword>
<evidence type="ECO:0000256" key="4">
    <source>
        <dbReference type="ARBA" id="ARBA00022496"/>
    </source>
</evidence>
<dbReference type="InterPro" id="IPR012910">
    <property type="entry name" value="Plug_dom"/>
</dbReference>
<dbReference type="PANTHER" id="PTHR32552:SF81">
    <property type="entry name" value="TONB-DEPENDENT OUTER MEMBRANE RECEPTOR"/>
    <property type="match status" value="1"/>
</dbReference>
<evidence type="ECO:0000256" key="11">
    <source>
        <dbReference type="PROSITE-ProRule" id="PRU01360"/>
    </source>
</evidence>
<keyword evidence="17" id="KW-0675">Receptor</keyword>
<protein>
    <submittedName>
        <fullName evidence="17">Iron complex outermembrane receptor protein</fullName>
    </submittedName>
</protein>
<evidence type="ECO:0000256" key="6">
    <source>
        <dbReference type="ARBA" id="ARBA00023004"/>
    </source>
</evidence>
<dbReference type="Pfam" id="PF00593">
    <property type="entry name" value="TonB_dep_Rec_b-barrel"/>
    <property type="match status" value="1"/>
</dbReference>
<feature type="domain" description="TonB-dependent receptor plug" evidence="16">
    <location>
        <begin position="51"/>
        <end position="164"/>
    </location>
</feature>
<dbReference type="PROSITE" id="PS52016">
    <property type="entry name" value="TONB_DEPENDENT_REC_3"/>
    <property type="match status" value="1"/>
</dbReference>
<evidence type="ECO:0000256" key="2">
    <source>
        <dbReference type="ARBA" id="ARBA00022448"/>
    </source>
</evidence>
<evidence type="ECO:0000256" key="1">
    <source>
        <dbReference type="ARBA" id="ARBA00004571"/>
    </source>
</evidence>
<evidence type="ECO:0000256" key="13">
    <source>
        <dbReference type="SAM" id="MobiDB-lite"/>
    </source>
</evidence>
<evidence type="ECO:0000256" key="9">
    <source>
        <dbReference type="ARBA" id="ARBA00023136"/>
    </source>
</evidence>
<organism evidence="17 18">
    <name type="scientific">Novosphingobium chloroacetimidivorans</name>
    <dbReference type="NCBI Taxonomy" id="1428314"/>
    <lineage>
        <taxon>Bacteria</taxon>
        <taxon>Pseudomonadati</taxon>
        <taxon>Pseudomonadota</taxon>
        <taxon>Alphaproteobacteria</taxon>
        <taxon>Sphingomonadales</taxon>
        <taxon>Sphingomonadaceae</taxon>
        <taxon>Novosphingobium</taxon>
    </lineage>
</organism>
<keyword evidence="2 11" id="KW-0813">Transport</keyword>
<comment type="caution">
    <text evidence="17">The sequence shown here is derived from an EMBL/GenBank/DDBJ whole genome shotgun (WGS) entry which is preliminary data.</text>
</comment>
<feature type="signal peptide" evidence="14">
    <location>
        <begin position="1"/>
        <end position="28"/>
    </location>
</feature>
<keyword evidence="5 11" id="KW-0812">Transmembrane</keyword>
<dbReference type="SUPFAM" id="SSF56935">
    <property type="entry name" value="Porins"/>
    <property type="match status" value="1"/>
</dbReference>
<dbReference type="RefSeq" id="WP_312857038.1">
    <property type="nucleotide sequence ID" value="NZ_JACHLR010000007.1"/>
</dbReference>
<keyword evidence="14" id="KW-0732">Signal</keyword>